<reference evidence="1" key="1">
    <citation type="journal article" date="2020" name="mSystems">
        <title>Genome- and Community-Level Interaction Insights into Carbon Utilization and Element Cycling Functions of Hydrothermarchaeota in Hydrothermal Sediment.</title>
        <authorList>
            <person name="Zhou Z."/>
            <person name="Liu Y."/>
            <person name="Xu W."/>
            <person name="Pan J."/>
            <person name="Luo Z.H."/>
            <person name="Li M."/>
        </authorList>
    </citation>
    <scope>NUCLEOTIDE SEQUENCE [LARGE SCALE GENOMIC DNA]</scope>
    <source>
        <strain evidence="1">SpSt-1084</strain>
    </source>
</reference>
<proteinExistence type="predicted"/>
<dbReference type="EMBL" id="DRXS01000049">
    <property type="protein sequence ID" value="HHR40367.1"/>
    <property type="molecule type" value="Genomic_DNA"/>
</dbReference>
<accession>A0A7C5U6R9</accession>
<gene>
    <name evidence="1" type="ORF">ENM42_00900</name>
</gene>
<dbReference type="AlphaFoldDB" id="A0A7C5U6R9"/>
<protein>
    <submittedName>
        <fullName evidence="1">Uncharacterized protein</fullName>
    </submittedName>
</protein>
<evidence type="ECO:0000313" key="1">
    <source>
        <dbReference type="EMBL" id="HHR40367.1"/>
    </source>
</evidence>
<name>A0A7C5U6R9_CALS0</name>
<organism evidence="1">
    <name type="scientific">Caldiarchaeum subterraneum</name>
    <dbReference type="NCBI Taxonomy" id="311458"/>
    <lineage>
        <taxon>Archaea</taxon>
        <taxon>Nitrososphaerota</taxon>
        <taxon>Candidatus Caldarchaeales</taxon>
        <taxon>Candidatus Caldarchaeaceae</taxon>
        <taxon>Candidatus Caldarchaeum</taxon>
    </lineage>
</organism>
<sequence>MDNPETQVYAIAIVHESQGRFDSTTNPSTKHPSATWHNTPHAYVELLGKPYPVELMKPKTETAVKLTGRAAFTAID</sequence>
<comment type="caution">
    <text evidence="1">The sequence shown here is derived from an EMBL/GenBank/DDBJ whole genome shotgun (WGS) entry which is preliminary data.</text>
</comment>